<evidence type="ECO:0000313" key="2">
    <source>
        <dbReference type="Proteomes" id="UP000007880"/>
    </source>
</evidence>
<name>I0HZ47_CALAS</name>
<reference evidence="1 2" key="1">
    <citation type="submission" date="2012-02" db="EMBL/GenBank/DDBJ databases">
        <title>Complete genome sequence of Caldilinea aerophila DSM 14535 (= NBRC 102666).</title>
        <authorList>
            <person name="Oguchi A."/>
            <person name="Hosoyama A."/>
            <person name="Sekine M."/>
            <person name="Fukai R."/>
            <person name="Kato Y."/>
            <person name="Nakamura S."/>
            <person name="Hanada S."/>
            <person name="Yamazaki S."/>
            <person name="Fujita N."/>
        </authorList>
    </citation>
    <scope>NUCLEOTIDE SEQUENCE [LARGE SCALE GENOMIC DNA]</scope>
    <source>
        <strain evidence="2">DSM 14535 / JCM 11387 / NBRC 104270 / STL-6-O1</strain>
    </source>
</reference>
<evidence type="ECO:0008006" key="3">
    <source>
        <dbReference type="Google" id="ProtNLM"/>
    </source>
</evidence>
<dbReference type="AlphaFoldDB" id="I0HZ47"/>
<dbReference type="EMBL" id="AP012337">
    <property type="protein sequence ID" value="BAL98284.1"/>
    <property type="molecule type" value="Genomic_DNA"/>
</dbReference>
<dbReference type="RefSeq" id="WP_014431526.1">
    <property type="nucleotide sequence ID" value="NC_017079.1"/>
</dbReference>
<keyword evidence="2" id="KW-1185">Reference proteome</keyword>
<dbReference type="KEGG" id="cap:CLDAP_02450"/>
<accession>I0HZ47</accession>
<evidence type="ECO:0000313" key="1">
    <source>
        <dbReference type="EMBL" id="BAL98284.1"/>
    </source>
</evidence>
<gene>
    <name evidence="1" type="ordered locus">CLDAP_02450</name>
</gene>
<sequence length="248" mass="26655">MPDPGNALDYHRYAYVRFNPLKYEDGSGHCATLANGQADWESDYECWQLAYLIYGHGLGQGAAAAGFAADWKVSPEEWLTNVASQSFADADYLRPFAERYYDVWAGEVGLPVHLVEWHQPPKQALTFPGCDVWDCPALVLDAGSLLLSAVGDAALVGCTVATEGGCLVAVGAIKVADVVVTLTSFGYSINQYYSSKHASDLDLVVALTDLAGSVLPGFGEASGYLSLAWDVSRPWIPAEKWVPQGVAK</sequence>
<dbReference type="Proteomes" id="UP000007880">
    <property type="component" value="Chromosome"/>
</dbReference>
<proteinExistence type="predicted"/>
<dbReference type="eggNOG" id="COG3209">
    <property type="taxonomic scope" value="Bacteria"/>
</dbReference>
<dbReference type="HOGENOM" id="CLU_071785_0_0_0"/>
<protein>
    <recommendedName>
        <fullName evidence="3">RHS repeat-associated core domain-containing protein</fullName>
    </recommendedName>
</protein>
<organism evidence="1 2">
    <name type="scientific">Caldilinea aerophila (strain DSM 14535 / JCM 11387 / NBRC 104270 / STL-6-O1)</name>
    <dbReference type="NCBI Taxonomy" id="926550"/>
    <lineage>
        <taxon>Bacteria</taxon>
        <taxon>Bacillati</taxon>
        <taxon>Chloroflexota</taxon>
        <taxon>Caldilineae</taxon>
        <taxon>Caldilineales</taxon>
        <taxon>Caldilineaceae</taxon>
        <taxon>Caldilinea</taxon>
    </lineage>
</organism>